<dbReference type="AlphaFoldDB" id="A0A6L3ZI15"/>
<feature type="transmembrane region" description="Helical" evidence="5">
    <location>
        <begin position="43"/>
        <end position="63"/>
    </location>
</feature>
<organism evidence="7 8">
    <name type="scientific">Phaeocystidibacter marisrubri</name>
    <dbReference type="NCBI Taxonomy" id="1577780"/>
    <lineage>
        <taxon>Bacteria</taxon>
        <taxon>Pseudomonadati</taxon>
        <taxon>Bacteroidota</taxon>
        <taxon>Flavobacteriia</taxon>
        <taxon>Flavobacteriales</taxon>
        <taxon>Phaeocystidibacteraceae</taxon>
        <taxon>Phaeocystidibacter</taxon>
    </lineage>
</organism>
<dbReference type="OrthoDB" id="9769739at2"/>
<feature type="transmembrane region" description="Helical" evidence="5">
    <location>
        <begin position="342"/>
        <end position="371"/>
    </location>
</feature>
<protein>
    <submittedName>
        <fullName evidence="7">SulP family inorganic anion transporter</fullName>
    </submittedName>
</protein>
<evidence type="ECO:0000256" key="2">
    <source>
        <dbReference type="ARBA" id="ARBA00022692"/>
    </source>
</evidence>
<evidence type="ECO:0000256" key="4">
    <source>
        <dbReference type="ARBA" id="ARBA00023136"/>
    </source>
</evidence>
<comment type="caution">
    <text evidence="7">The sequence shown here is derived from an EMBL/GenBank/DDBJ whole genome shotgun (WGS) entry which is preliminary data.</text>
</comment>
<dbReference type="InterPro" id="IPR001902">
    <property type="entry name" value="SLC26A/SulP_fam"/>
</dbReference>
<feature type="transmembrane region" description="Helical" evidence="5">
    <location>
        <begin position="178"/>
        <end position="197"/>
    </location>
</feature>
<evidence type="ECO:0000256" key="1">
    <source>
        <dbReference type="ARBA" id="ARBA00004141"/>
    </source>
</evidence>
<reference evidence="7 8" key="1">
    <citation type="submission" date="2019-10" db="EMBL/GenBank/DDBJ databases">
        <title>Genome sequence of Phaeocystidibacter marisrubri JCM30614 (type strain).</title>
        <authorList>
            <person name="Bowman J.P."/>
        </authorList>
    </citation>
    <scope>NUCLEOTIDE SEQUENCE [LARGE SCALE GENOMIC DNA]</scope>
    <source>
        <strain evidence="7 8">JCM 30614</strain>
    </source>
</reference>
<dbReference type="EMBL" id="WBVQ01000001">
    <property type="protein sequence ID" value="KAB2817477.1"/>
    <property type="molecule type" value="Genomic_DNA"/>
</dbReference>
<dbReference type="PANTHER" id="PTHR11814">
    <property type="entry name" value="SULFATE TRANSPORTER"/>
    <property type="match status" value="1"/>
</dbReference>
<keyword evidence="8" id="KW-1185">Reference proteome</keyword>
<keyword evidence="2 5" id="KW-0812">Transmembrane</keyword>
<comment type="subcellular location">
    <subcellularLocation>
        <location evidence="1">Membrane</location>
        <topology evidence="1">Multi-pass membrane protein</topology>
    </subcellularLocation>
</comment>
<feature type="transmembrane region" description="Helical" evidence="5">
    <location>
        <begin position="299"/>
        <end position="322"/>
    </location>
</feature>
<dbReference type="Proteomes" id="UP000484164">
    <property type="component" value="Unassembled WGS sequence"/>
</dbReference>
<proteinExistence type="predicted"/>
<accession>A0A6L3ZI15</accession>
<dbReference type="GO" id="GO:0055085">
    <property type="term" value="P:transmembrane transport"/>
    <property type="evidence" value="ECO:0007669"/>
    <property type="project" value="InterPro"/>
</dbReference>
<feature type="domain" description="SLC26A/SulP transporter" evidence="6">
    <location>
        <begin position="15"/>
        <end position="397"/>
    </location>
</feature>
<dbReference type="InterPro" id="IPR011547">
    <property type="entry name" value="SLC26A/SulP_dom"/>
</dbReference>
<feature type="transmembrane region" description="Helical" evidence="5">
    <location>
        <begin position="204"/>
        <end position="224"/>
    </location>
</feature>
<keyword evidence="4 5" id="KW-0472">Membrane</keyword>
<dbReference type="GO" id="GO:0016020">
    <property type="term" value="C:membrane"/>
    <property type="evidence" value="ECO:0007669"/>
    <property type="project" value="UniProtKB-SubCell"/>
</dbReference>
<feature type="transmembrane region" description="Helical" evidence="5">
    <location>
        <begin position="259"/>
        <end position="278"/>
    </location>
</feature>
<feature type="transmembrane region" description="Helical" evidence="5">
    <location>
        <begin position="124"/>
        <end position="146"/>
    </location>
</feature>
<evidence type="ECO:0000313" key="8">
    <source>
        <dbReference type="Proteomes" id="UP000484164"/>
    </source>
</evidence>
<sequence length="736" mass="81630">MSGARLQNWTFVKKDSLPALLVGPVSLMFAIGLSLVAHAPIEAGVIAVVIGGFMVSAFGGAYVNISGPGVHSAAAWMMGALILGGGSLDRGYFMMLAAGAISGALIMAVGLTRQVHRFDIIPIAVRRGIVALLGVWIIIGQIPLLFGAEPFYDYHSIGEIISKYPYFLNRAVDGITDYWISGLGLTALVFMIIYSSYQNRLIRMLPAPIWLLFGGIALAGYLRINEGAGYVASLHEQVHFHEGVMEWFHRANFSMIGTWNFWSVVLGFTLVSLNESVTNLRATDRLDVQHRRSDINTELTALGLASVFSCLLGGLNVTATIAQSSTNVQLGATSRFSNLNNVLVVLLLMLLASPIVEELLVPAVAAMMVYIGYRMAAPSHLRSVAEIGWEDFVGWAVAFGLGWEFGLLYGILGGVLTMILLQLLTSGKFGHILRFLFRPNTLLYQEDDNSYLLSIKHYGSFLNLGRVREKIDTVPSSAEMIVDCSLAEFVDQNVLIQLEYYEELFMRRGGRFEVVGVDDLPVKVHHPFASWMPFGEAPSDTGPLSNRQEALAEWAEESGYSYHPGVLYTGQPYYRFQYFKTVRIEGQRNRLVGEVAGLNFIMADVDYFQGEFIARGSTHSTMMYIQTEVQLPQFVLDRERLLDRVASFAGFSDINFDEHPTFSSKFKLQGSNEKAIREFFSKDLIELHLANPEYHLEARGNQVLIFEKERLAGANEMKGMVSFAEKLAVFLKNAEE</sequence>
<evidence type="ECO:0000256" key="3">
    <source>
        <dbReference type="ARBA" id="ARBA00022989"/>
    </source>
</evidence>
<name>A0A6L3ZI15_9FLAO</name>
<keyword evidence="3 5" id="KW-1133">Transmembrane helix</keyword>
<dbReference type="RefSeq" id="WP_151692048.1">
    <property type="nucleotide sequence ID" value="NZ_BMGX01000002.1"/>
</dbReference>
<dbReference type="Pfam" id="PF00916">
    <property type="entry name" value="Sulfate_transp"/>
    <property type="match status" value="1"/>
</dbReference>
<evidence type="ECO:0000313" key="7">
    <source>
        <dbReference type="EMBL" id="KAB2817477.1"/>
    </source>
</evidence>
<feature type="transmembrane region" description="Helical" evidence="5">
    <location>
        <begin position="92"/>
        <end position="112"/>
    </location>
</feature>
<feature type="transmembrane region" description="Helical" evidence="5">
    <location>
        <begin position="20"/>
        <end position="37"/>
    </location>
</feature>
<gene>
    <name evidence="7" type="ORF">F8C82_03510</name>
</gene>
<evidence type="ECO:0000259" key="6">
    <source>
        <dbReference type="Pfam" id="PF00916"/>
    </source>
</evidence>
<evidence type="ECO:0000256" key="5">
    <source>
        <dbReference type="SAM" id="Phobius"/>
    </source>
</evidence>